<dbReference type="Proteomes" id="UP000188268">
    <property type="component" value="Unassembled WGS sequence"/>
</dbReference>
<evidence type="ECO:0000313" key="2">
    <source>
        <dbReference type="EMBL" id="OMO50414.1"/>
    </source>
</evidence>
<evidence type="ECO:0000256" key="1">
    <source>
        <dbReference type="SAM" id="MobiDB-lite"/>
    </source>
</evidence>
<feature type="region of interest" description="Disordered" evidence="1">
    <location>
        <begin position="1"/>
        <end position="36"/>
    </location>
</feature>
<dbReference type="EMBL" id="AWWV01016170">
    <property type="protein sequence ID" value="OMO50414.1"/>
    <property type="molecule type" value="Genomic_DNA"/>
</dbReference>
<name>A0A1R3FX43_COCAP</name>
<dbReference type="AlphaFoldDB" id="A0A1R3FX43"/>
<keyword evidence="3" id="KW-1185">Reference proteome</keyword>
<sequence length="36" mass="3690">MWAVTEKAVADANSGPNASPHPHNSSDSCIQPEAGL</sequence>
<dbReference type="Gramene" id="OMO50414">
    <property type="protein sequence ID" value="OMO50414"/>
    <property type="gene ID" value="CCACVL1_30441"/>
</dbReference>
<organism evidence="2 3">
    <name type="scientific">Corchorus capsularis</name>
    <name type="common">Jute</name>
    <dbReference type="NCBI Taxonomy" id="210143"/>
    <lineage>
        <taxon>Eukaryota</taxon>
        <taxon>Viridiplantae</taxon>
        <taxon>Streptophyta</taxon>
        <taxon>Embryophyta</taxon>
        <taxon>Tracheophyta</taxon>
        <taxon>Spermatophyta</taxon>
        <taxon>Magnoliopsida</taxon>
        <taxon>eudicotyledons</taxon>
        <taxon>Gunneridae</taxon>
        <taxon>Pentapetalae</taxon>
        <taxon>rosids</taxon>
        <taxon>malvids</taxon>
        <taxon>Malvales</taxon>
        <taxon>Malvaceae</taxon>
        <taxon>Grewioideae</taxon>
        <taxon>Apeibeae</taxon>
        <taxon>Corchorus</taxon>
    </lineage>
</organism>
<reference evidence="2 3" key="1">
    <citation type="submission" date="2013-09" db="EMBL/GenBank/DDBJ databases">
        <title>Corchorus capsularis genome sequencing.</title>
        <authorList>
            <person name="Alam M."/>
            <person name="Haque M.S."/>
            <person name="Islam M.S."/>
            <person name="Emdad E.M."/>
            <person name="Islam M.M."/>
            <person name="Ahmed B."/>
            <person name="Halim A."/>
            <person name="Hossen Q.M.M."/>
            <person name="Hossain M.Z."/>
            <person name="Ahmed R."/>
            <person name="Khan M.M."/>
            <person name="Islam R."/>
            <person name="Rashid M.M."/>
            <person name="Khan S.A."/>
            <person name="Rahman M.S."/>
            <person name="Alam M."/>
        </authorList>
    </citation>
    <scope>NUCLEOTIDE SEQUENCE [LARGE SCALE GENOMIC DNA]</scope>
    <source>
        <strain evidence="3">cv. CVL-1</strain>
        <tissue evidence="2">Whole seedling</tissue>
    </source>
</reference>
<accession>A0A1R3FX43</accession>
<proteinExistence type="predicted"/>
<gene>
    <name evidence="2" type="ORF">CCACVL1_30441</name>
</gene>
<evidence type="ECO:0000313" key="3">
    <source>
        <dbReference type="Proteomes" id="UP000188268"/>
    </source>
</evidence>
<protein>
    <submittedName>
        <fullName evidence="2">Uncharacterized protein</fullName>
    </submittedName>
</protein>
<comment type="caution">
    <text evidence="2">The sequence shown here is derived from an EMBL/GenBank/DDBJ whole genome shotgun (WGS) entry which is preliminary data.</text>
</comment>
<feature type="compositionally biased region" description="Polar residues" evidence="1">
    <location>
        <begin position="14"/>
        <end position="29"/>
    </location>
</feature>